<dbReference type="AlphaFoldDB" id="A0A641MAX3"/>
<feature type="non-terminal residue" evidence="1">
    <location>
        <position position="1"/>
    </location>
</feature>
<accession>A0A641MAX3</accession>
<name>A0A641MAX3_9BACE</name>
<organism evidence="1">
    <name type="scientific">Bacteroides salyersiae</name>
    <dbReference type="NCBI Taxonomy" id="291644"/>
    <lineage>
        <taxon>Bacteria</taxon>
        <taxon>Pseudomonadati</taxon>
        <taxon>Bacteroidota</taxon>
        <taxon>Bacteroidia</taxon>
        <taxon>Bacteroidales</taxon>
        <taxon>Bacteroidaceae</taxon>
        <taxon>Bacteroides</taxon>
    </lineage>
</organism>
<evidence type="ECO:0000313" key="1">
    <source>
        <dbReference type="EMBL" id="KAA3702506.1"/>
    </source>
</evidence>
<evidence type="ECO:0008006" key="2">
    <source>
        <dbReference type="Google" id="ProtNLM"/>
    </source>
</evidence>
<gene>
    <name evidence="1" type="ORF">F3F94_20850</name>
</gene>
<protein>
    <recommendedName>
        <fullName evidence="2">T9SS type A sorting domain-containing protein</fullName>
    </recommendedName>
</protein>
<reference evidence="1" key="1">
    <citation type="journal article" date="2019" name="Nat. Med.">
        <title>A library of human gut bacterial isolates paired with longitudinal multiomics data enables mechanistic microbiome research.</title>
        <authorList>
            <person name="Poyet M."/>
            <person name="Groussin M."/>
            <person name="Gibbons S.M."/>
            <person name="Avila-Pacheco J."/>
            <person name="Jiang X."/>
            <person name="Kearney S.M."/>
            <person name="Perrotta A.R."/>
            <person name="Berdy B."/>
            <person name="Zhao S."/>
            <person name="Lieberman T.D."/>
            <person name="Swanson P.K."/>
            <person name="Smith M."/>
            <person name="Roesemann S."/>
            <person name="Alexander J.E."/>
            <person name="Rich S.A."/>
            <person name="Livny J."/>
            <person name="Vlamakis H."/>
            <person name="Clish C."/>
            <person name="Bullock K."/>
            <person name="Deik A."/>
            <person name="Scott J."/>
            <person name="Pierce K.A."/>
            <person name="Xavier R.J."/>
            <person name="Alm E.J."/>
        </authorList>
    </citation>
    <scope>NUCLEOTIDE SEQUENCE</scope>
    <source>
        <strain evidence="1">BIOML-A21</strain>
    </source>
</reference>
<proteinExistence type="predicted"/>
<sequence length="100" mass="11395">QMKYDWIKTYESMNALLSDLDNQTGIINNQASDSDIKYTISQGILKVTKYSNIIENLAIYDTRGSKMKQSTKQNDIDINGLIHGIYILKINNLHSIKISI</sequence>
<dbReference type="EMBL" id="VWMU01000430">
    <property type="protein sequence ID" value="KAA3702506.1"/>
    <property type="molecule type" value="Genomic_DNA"/>
</dbReference>
<comment type="caution">
    <text evidence="1">The sequence shown here is derived from an EMBL/GenBank/DDBJ whole genome shotgun (WGS) entry which is preliminary data.</text>
</comment>